<dbReference type="InterPro" id="IPR050245">
    <property type="entry name" value="PrsA_foldase"/>
</dbReference>
<organism evidence="9 10">
    <name type="scientific">Halobacillus litoralis</name>
    <dbReference type="NCBI Taxonomy" id="45668"/>
    <lineage>
        <taxon>Bacteria</taxon>
        <taxon>Bacillati</taxon>
        <taxon>Bacillota</taxon>
        <taxon>Bacilli</taxon>
        <taxon>Bacillales</taxon>
        <taxon>Bacillaceae</taxon>
        <taxon>Halobacillus</taxon>
    </lineage>
</organism>
<feature type="compositionally biased region" description="Basic and acidic residues" evidence="7">
    <location>
        <begin position="34"/>
        <end position="44"/>
    </location>
</feature>
<keyword evidence="5 9" id="KW-0413">Isomerase</keyword>
<keyword evidence="6" id="KW-0175">Coiled coil</keyword>
<evidence type="ECO:0000256" key="5">
    <source>
        <dbReference type="ARBA" id="ARBA00023235"/>
    </source>
</evidence>
<dbReference type="InterPro" id="IPR027304">
    <property type="entry name" value="Trigger_fact/SurA_dom_sf"/>
</dbReference>
<dbReference type="PANTHER" id="PTHR47245:SF1">
    <property type="entry name" value="FOLDASE PROTEIN PRSA"/>
    <property type="match status" value="1"/>
</dbReference>
<evidence type="ECO:0000256" key="4">
    <source>
        <dbReference type="ARBA" id="ARBA00023110"/>
    </source>
</evidence>
<dbReference type="Gene3D" id="1.10.4030.10">
    <property type="entry name" value="Porin chaperone SurA, peptide-binding domain"/>
    <property type="match status" value="1"/>
</dbReference>
<evidence type="ECO:0000256" key="2">
    <source>
        <dbReference type="ARBA" id="ARBA00013194"/>
    </source>
</evidence>
<gene>
    <name evidence="9" type="ORF">HLI_07460</name>
</gene>
<sequence length="258" mass="29263">MTLNKKWLLTLIFAAFVSLLAACGSDEGESAEGDNNKDEQKQEEQASEDSQQQEMPKPDLEGVPDVVAKVNGEEIKKAEFENVYKGQFQQMAMQSQMSGQKVDQDKLKKQVADSLVGQELLIQEADSRDYKAPQEEKDKKLEELAKERQVKSTDEFLKKLEEQGMSKEEVMTQVGTQIKLDKLIAEEAGDTEPTEEEVKKAYDQMKAQQEKAENGQEVPAYEEVKDRLKDQLKQQKESEATQKLVKNLREEADVTVNI</sequence>
<dbReference type="OrthoDB" id="4775280at2"/>
<feature type="signal peptide" evidence="8">
    <location>
        <begin position="1"/>
        <end position="21"/>
    </location>
</feature>
<dbReference type="KEGG" id="hli:HLI_07460"/>
<evidence type="ECO:0000256" key="7">
    <source>
        <dbReference type="SAM" id="MobiDB-lite"/>
    </source>
</evidence>
<evidence type="ECO:0000256" key="1">
    <source>
        <dbReference type="ARBA" id="ARBA00000971"/>
    </source>
</evidence>
<evidence type="ECO:0000313" key="9">
    <source>
        <dbReference type="EMBL" id="QAS52071.1"/>
    </source>
</evidence>
<evidence type="ECO:0000256" key="8">
    <source>
        <dbReference type="SAM" id="SignalP"/>
    </source>
</evidence>
<feature type="chain" id="PRO_5039235416" description="peptidylprolyl isomerase" evidence="8">
    <location>
        <begin position="22"/>
        <end position="258"/>
    </location>
</feature>
<reference evidence="9 10" key="1">
    <citation type="submission" date="2018-01" db="EMBL/GenBank/DDBJ databases">
        <title>The whole genome sequencing and assembly of Halobacillus litoralis ERB031 strain.</title>
        <authorList>
            <person name="Lee S.-J."/>
            <person name="Park M.-K."/>
            <person name="Kim J.-Y."/>
            <person name="Lee Y.-J."/>
            <person name="Yi H."/>
            <person name="Bahn Y.-S."/>
            <person name="Kim J.F."/>
            <person name="Lee D.-W."/>
        </authorList>
    </citation>
    <scope>NUCLEOTIDE SEQUENCE [LARGE SCALE GENOMIC DNA]</scope>
    <source>
        <strain evidence="9 10">ERB 031</strain>
    </source>
</reference>
<dbReference type="EC" id="5.2.1.8" evidence="2"/>
<dbReference type="PROSITE" id="PS51257">
    <property type="entry name" value="PROKAR_LIPOPROTEIN"/>
    <property type="match status" value="1"/>
</dbReference>
<dbReference type="Pfam" id="PF13624">
    <property type="entry name" value="SurA_N_3"/>
    <property type="match status" value="1"/>
</dbReference>
<evidence type="ECO:0000256" key="6">
    <source>
        <dbReference type="SAM" id="Coils"/>
    </source>
</evidence>
<name>A0A410MBG4_9BACI</name>
<dbReference type="PANTHER" id="PTHR47245">
    <property type="entry name" value="PEPTIDYLPROLYL ISOMERASE"/>
    <property type="match status" value="1"/>
</dbReference>
<proteinExistence type="predicted"/>
<dbReference type="RefSeq" id="WP_128524331.1">
    <property type="nucleotide sequence ID" value="NZ_CANLVY010000002.1"/>
</dbReference>
<feature type="coiled-coil region" evidence="6">
    <location>
        <begin position="195"/>
        <end position="241"/>
    </location>
</feature>
<comment type="catalytic activity">
    <reaction evidence="1">
        <text>[protein]-peptidylproline (omega=180) = [protein]-peptidylproline (omega=0)</text>
        <dbReference type="Rhea" id="RHEA:16237"/>
        <dbReference type="Rhea" id="RHEA-COMP:10747"/>
        <dbReference type="Rhea" id="RHEA-COMP:10748"/>
        <dbReference type="ChEBI" id="CHEBI:83833"/>
        <dbReference type="ChEBI" id="CHEBI:83834"/>
        <dbReference type="EC" id="5.2.1.8"/>
    </reaction>
</comment>
<dbReference type="Proteomes" id="UP000287756">
    <property type="component" value="Chromosome"/>
</dbReference>
<keyword evidence="4" id="KW-0697">Rotamase</keyword>
<dbReference type="SUPFAM" id="SSF109998">
    <property type="entry name" value="Triger factor/SurA peptide-binding domain-like"/>
    <property type="match status" value="1"/>
</dbReference>
<dbReference type="AlphaFoldDB" id="A0A410MBG4"/>
<evidence type="ECO:0000256" key="3">
    <source>
        <dbReference type="ARBA" id="ARBA00022729"/>
    </source>
</evidence>
<accession>A0A410MBG4</accession>
<protein>
    <recommendedName>
        <fullName evidence="2">peptidylprolyl isomerase</fullName>
        <ecNumber evidence="2">5.2.1.8</ecNumber>
    </recommendedName>
</protein>
<feature type="region of interest" description="Disordered" evidence="7">
    <location>
        <begin position="25"/>
        <end position="68"/>
    </location>
</feature>
<dbReference type="EMBL" id="CP026118">
    <property type="protein sequence ID" value="QAS52071.1"/>
    <property type="molecule type" value="Genomic_DNA"/>
</dbReference>
<keyword evidence="3 8" id="KW-0732">Signal</keyword>
<evidence type="ECO:0000313" key="10">
    <source>
        <dbReference type="Proteomes" id="UP000287756"/>
    </source>
</evidence>
<dbReference type="GO" id="GO:0003755">
    <property type="term" value="F:peptidyl-prolyl cis-trans isomerase activity"/>
    <property type="evidence" value="ECO:0007669"/>
    <property type="project" value="UniProtKB-KW"/>
</dbReference>